<accession>A0AAU7UF29</accession>
<evidence type="ECO:0008006" key="3">
    <source>
        <dbReference type="Google" id="ProtNLM"/>
    </source>
</evidence>
<evidence type="ECO:0000313" key="2">
    <source>
        <dbReference type="EMBL" id="XBV87021.1"/>
    </source>
</evidence>
<evidence type="ECO:0000256" key="1">
    <source>
        <dbReference type="SAM" id="Phobius"/>
    </source>
</evidence>
<protein>
    <recommendedName>
        <fullName evidence="3">VWFA domain-containing protein</fullName>
    </recommendedName>
</protein>
<dbReference type="EMBL" id="CP158299">
    <property type="protein sequence ID" value="XBV87021.1"/>
    <property type="molecule type" value="Genomic_DNA"/>
</dbReference>
<sequence>MLLLLSMGLASAQSTQGKPELDRASLQAGTAQLVQTIERAVAENGGDLNRQNVHLVIAFSTGHYKTDPLGAQAAREVATRLVSSFTVPGDRVSSRAWELDTWSTRDPASLSIPITQDRAADQARAASLWPTTLAVGSLGGHDTERAATSLAKEFANDAGTVLVLLTNTAASVGASGANAKLMGANAPEYLDMLKHWTRVQGTQDGATMNLPYLVHVPARDIQGQMQAVVFVPKTFTSASLTSPRPDLLKSVSAAPAKPSSSSSGKGAVGVVLGLIVLAGAGFAAYRMLGSGGKRRGSVRVGDQEFALQDLPKNRPFCVLAGAGYSADTDIAVVPLQGVPPEPLAELTLVGQELKIRTTGEVFTLDTVGGQVPTSSTSTLRLRPEAPDTQLEFSGEVKGPGGVPRTVQRNLTISYLQGV</sequence>
<gene>
    <name evidence="2" type="ORF">ABOD76_12150</name>
</gene>
<dbReference type="KEGG" id="dsc:ABOD76_12150"/>
<keyword evidence="1" id="KW-1133">Transmembrane helix</keyword>
<dbReference type="RefSeq" id="WP_350245124.1">
    <property type="nucleotide sequence ID" value="NZ_CP158299.1"/>
</dbReference>
<organism evidence="2">
    <name type="scientific">Deinococcus sonorensis KR-87</name>
    <dbReference type="NCBI Taxonomy" id="694439"/>
    <lineage>
        <taxon>Bacteria</taxon>
        <taxon>Thermotogati</taxon>
        <taxon>Deinococcota</taxon>
        <taxon>Deinococci</taxon>
        <taxon>Deinococcales</taxon>
        <taxon>Deinococcaceae</taxon>
        <taxon>Deinococcus</taxon>
    </lineage>
</organism>
<proteinExistence type="predicted"/>
<name>A0AAU7UF29_9DEIO</name>
<dbReference type="AlphaFoldDB" id="A0AAU7UF29"/>
<keyword evidence="1" id="KW-0812">Transmembrane</keyword>
<reference evidence="2" key="1">
    <citation type="submission" date="2024-06" db="EMBL/GenBank/DDBJ databases">
        <title>Draft Genome Sequence of Deinococcus sonorensis Type Strain KR-87, a Biofilm Producing Representative of the Genus Deinococcus.</title>
        <authorList>
            <person name="Boren L.S."/>
            <person name="Grosso R.A."/>
            <person name="Hugenberg-Cox A.N."/>
            <person name="Hill J.T.E."/>
            <person name="Albert C.M."/>
            <person name="Tuohy J.M."/>
        </authorList>
    </citation>
    <scope>NUCLEOTIDE SEQUENCE</scope>
    <source>
        <strain evidence="2">KR-87</strain>
    </source>
</reference>
<keyword evidence="1" id="KW-0472">Membrane</keyword>
<feature type="transmembrane region" description="Helical" evidence="1">
    <location>
        <begin position="266"/>
        <end position="285"/>
    </location>
</feature>